<dbReference type="InterPro" id="IPR036821">
    <property type="entry name" value="Peptide_deformylase_sf"/>
</dbReference>
<dbReference type="InterPro" id="IPR023635">
    <property type="entry name" value="Peptide_deformylase"/>
</dbReference>
<accession>A0A918GR05</accession>
<gene>
    <name evidence="2" type="ORF">GCM10010238_50280</name>
</gene>
<dbReference type="Pfam" id="PF01327">
    <property type="entry name" value="Pep_deformylase"/>
    <property type="match status" value="1"/>
</dbReference>
<keyword evidence="3" id="KW-1185">Reference proteome</keyword>
<name>A0A918GR05_STRGD</name>
<dbReference type="Gene3D" id="3.90.45.10">
    <property type="entry name" value="Peptide deformylase"/>
    <property type="match status" value="1"/>
</dbReference>
<dbReference type="EMBL" id="BMSL01000018">
    <property type="protein sequence ID" value="GGS54824.1"/>
    <property type="molecule type" value="Genomic_DNA"/>
</dbReference>
<dbReference type="Proteomes" id="UP000653493">
    <property type="component" value="Unassembled WGS sequence"/>
</dbReference>
<comment type="caution">
    <text evidence="2">The sequence shown here is derived from an EMBL/GenBank/DDBJ whole genome shotgun (WGS) entry which is preliminary data.</text>
</comment>
<reference evidence="2" key="2">
    <citation type="submission" date="2020-09" db="EMBL/GenBank/DDBJ databases">
        <authorList>
            <person name="Sun Q."/>
            <person name="Ohkuma M."/>
        </authorList>
    </citation>
    <scope>NUCLEOTIDE SEQUENCE</scope>
    <source>
        <strain evidence="2">JCM 4234</strain>
    </source>
</reference>
<dbReference type="SUPFAM" id="SSF56420">
    <property type="entry name" value="Peptide deformylase"/>
    <property type="match status" value="1"/>
</dbReference>
<evidence type="ECO:0000313" key="3">
    <source>
        <dbReference type="Proteomes" id="UP000653493"/>
    </source>
</evidence>
<proteinExistence type="inferred from homology"/>
<organism evidence="2 3">
    <name type="scientific">Streptomyces griseoviridis</name>
    <dbReference type="NCBI Taxonomy" id="45398"/>
    <lineage>
        <taxon>Bacteria</taxon>
        <taxon>Bacillati</taxon>
        <taxon>Actinomycetota</taxon>
        <taxon>Actinomycetes</taxon>
        <taxon>Kitasatosporales</taxon>
        <taxon>Streptomycetaceae</taxon>
        <taxon>Streptomyces</taxon>
    </lineage>
</organism>
<protein>
    <recommendedName>
        <fullName evidence="4">Peptide deformylase</fullName>
    </recommendedName>
</protein>
<dbReference type="AlphaFoldDB" id="A0A918GR05"/>
<reference evidence="2" key="1">
    <citation type="journal article" date="2014" name="Int. J. Syst. Evol. Microbiol.">
        <title>Complete genome sequence of Corynebacterium casei LMG S-19264T (=DSM 44701T), isolated from a smear-ripened cheese.</title>
        <authorList>
            <consortium name="US DOE Joint Genome Institute (JGI-PGF)"/>
            <person name="Walter F."/>
            <person name="Albersmeier A."/>
            <person name="Kalinowski J."/>
            <person name="Ruckert C."/>
        </authorList>
    </citation>
    <scope>NUCLEOTIDE SEQUENCE</scope>
    <source>
        <strain evidence="2">JCM 4234</strain>
    </source>
</reference>
<evidence type="ECO:0000313" key="2">
    <source>
        <dbReference type="EMBL" id="GGS54824.1"/>
    </source>
</evidence>
<evidence type="ECO:0008006" key="4">
    <source>
        <dbReference type="Google" id="ProtNLM"/>
    </source>
</evidence>
<sequence>MPSVLVPGRPVAACPPFAPEARRGSVRRVTEAGEEVLRKPCRDVTGFGPDLAALIDGMVRTMYVTEGAGPAAHQVGVGPRLFVMTARTTRESDMSGISSIRCWSRSVRVSGGCRRTARDAWRCRVP</sequence>
<dbReference type="GO" id="GO:0042586">
    <property type="term" value="F:peptide deformylase activity"/>
    <property type="evidence" value="ECO:0007669"/>
    <property type="project" value="InterPro"/>
</dbReference>
<evidence type="ECO:0000256" key="1">
    <source>
        <dbReference type="ARBA" id="ARBA00010759"/>
    </source>
</evidence>
<comment type="similarity">
    <text evidence="1">Belongs to the polypeptide deformylase family.</text>
</comment>